<dbReference type="AlphaFoldDB" id="A0A1E7X877"/>
<sequence length="427" mass="47668">MRAEAIEIAILRWLGAHVRTRQRAEKCVADQRGDHRVGGRQRLGGGRRQVAAIQRQPVVVMLMRAPQGQRRRRGIRGHQGVGEQLLALGQRGVSLGARRGEGADVMRRCWNWKWNWCVCLARQSGRRCCVALLQGRRASLATKQRLRLRSLFHQHHQRRNIGIPFDQRWHGAEAFQRSLVELPDRRGHGSAVVVDDCLRRYQVTAQVQFAHRGGRDRLQGGQRIFAVVALVDIQVVDVEQQAAAGARGQRRQELRFAHAVPVEPGVGGHVLQQQLPLQQVLHLVHAFAQQVERGGVQRQGQQVVQVAVAYRAPAQVFGHQARCDAAHQCAHALEMLCGKSPCRAQAQPHAMQADRIIAPQLLQHMPVAAGLVEIVFGVDFEPVHRRPLIEELAMVRRAQADSHAQRARCSSRRGIATGHLCYGITAG</sequence>
<protein>
    <submittedName>
        <fullName evidence="1">Uncharacterized protein</fullName>
    </submittedName>
</protein>
<proteinExistence type="predicted"/>
<dbReference type="Proteomes" id="UP000175989">
    <property type="component" value="Unassembled WGS sequence"/>
</dbReference>
<gene>
    <name evidence="1" type="ORF">DUPY_01440</name>
</gene>
<name>A0A1E7X877_9BURK</name>
<organism evidence="1 2">
    <name type="scientific">Duganella phyllosphaerae</name>
    <dbReference type="NCBI Taxonomy" id="762836"/>
    <lineage>
        <taxon>Bacteria</taxon>
        <taxon>Pseudomonadati</taxon>
        <taxon>Pseudomonadota</taxon>
        <taxon>Betaproteobacteria</taxon>
        <taxon>Burkholderiales</taxon>
        <taxon>Oxalobacteraceae</taxon>
        <taxon>Telluria group</taxon>
        <taxon>Duganella</taxon>
    </lineage>
</organism>
<keyword evidence="2" id="KW-1185">Reference proteome</keyword>
<evidence type="ECO:0000313" key="2">
    <source>
        <dbReference type="Proteomes" id="UP000175989"/>
    </source>
</evidence>
<comment type="caution">
    <text evidence="1">The sequence shown here is derived from an EMBL/GenBank/DDBJ whole genome shotgun (WGS) entry which is preliminary data.</text>
</comment>
<reference evidence="2" key="1">
    <citation type="journal article" date="2016" name="Front. Microbiol.">
        <title>Molecular Keys to the Janthinobacterium and Duganella spp. Interaction with the Plant Pathogen Fusarium graminearum.</title>
        <authorList>
            <person name="Haack F.S."/>
            <person name="Poehlein A."/>
            <person name="Kroger C."/>
            <person name="Voigt C.A."/>
            <person name="Piepenbring M."/>
            <person name="Bode H.B."/>
            <person name="Daniel R."/>
            <person name="Schafer W."/>
            <person name="Streit W.R."/>
        </authorList>
    </citation>
    <scope>NUCLEOTIDE SEQUENCE [LARGE SCALE GENOMIC DNA]</scope>
    <source>
        <strain evidence="2">T54</strain>
    </source>
</reference>
<accession>A0A1E7X877</accession>
<dbReference type="EMBL" id="LROM01000015">
    <property type="protein sequence ID" value="OFA09152.1"/>
    <property type="molecule type" value="Genomic_DNA"/>
</dbReference>
<evidence type="ECO:0000313" key="1">
    <source>
        <dbReference type="EMBL" id="OFA09152.1"/>
    </source>
</evidence>